<dbReference type="GO" id="GO:0007096">
    <property type="term" value="P:regulation of exit from mitosis"/>
    <property type="evidence" value="ECO:0007669"/>
    <property type="project" value="InterPro"/>
</dbReference>
<dbReference type="Pfam" id="PF06581">
    <property type="entry name" value="p31comet"/>
    <property type="match status" value="1"/>
</dbReference>
<sequence>MFGRTKCKEVPILVELEEQLTSDSCAKIITELIKYILYQKQQIPFSWDSLVQLQPRFKPNDRNYGFTKNLFASLESISGELTEQLHLGGCDVKEVVMLIGATTISPKFLIRVEIPGNILSSRRHMEFQHSYRKPLLTLMRTVIECQEFQDAMTVPLVPTNTFVLLQKSDSNPKSDFFLPKPQYSPNSQSLSFCIKLHHNEIRGDCQCSGIVRPYFDNPNDRLQDISEEKHDVVAPYLWYQSKEIVKGFKYQR</sequence>
<evidence type="ECO:0000313" key="1">
    <source>
        <dbReference type="Proteomes" id="UP000694866"/>
    </source>
</evidence>
<dbReference type="KEGG" id="fas:105266762"/>
<accession>A0A9R1U196</accession>
<dbReference type="InterPro" id="IPR009511">
    <property type="entry name" value="MAD1/Cdc20-bound-Mad2-bd"/>
</dbReference>
<dbReference type="OrthoDB" id="6334764at2759"/>
<reference evidence="2" key="1">
    <citation type="submission" date="2025-08" db="UniProtKB">
        <authorList>
            <consortium name="RefSeq"/>
        </authorList>
    </citation>
    <scope>IDENTIFICATION</scope>
    <source>
        <strain evidence="2">USDA-PBARC FA_bdor</strain>
        <tissue evidence="2">Whole organism</tissue>
    </source>
</reference>
<dbReference type="Gene3D" id="3.30.900.20">
    <property type="match status" value="1"/>
</dbReference>
<name>A0A9R1U196_9HYME</name>
<gene>
    <name evidence="2" type="primary">LOC105266762</name>
</gene>
<dbReference type="RefSeq" id="XP_011303462.1">
    <property type="nucleotide sequence ID" value="XM_011305160.1"/>
</dbReference>
<proteinExistence type="predicted"/>
<dbReference type="GO" id="GO:0005634">
    <property type="term" value="C:nucleus"/>
    <property type="evidence" value="ECO:0007669"/>
    <property type="project" value="InterPro"/>
</dbReference>
<keyword evidence="1" id="KW-1185">Reference proteome</keyword>
<dbReference type="Proteomes" id="UP000694866">
    <property type="component" value="Unplaced"/>
</dbReference>
<protein>
    <submittedName>
        <fullName evidence="2">MAD2L1-binding protein</fullName>
    </submittedName>
</protein>
<evidence type="ECO:0000313" key="2">
    <source>
        <dbReference type="RefSeq" id="XP_011303462.1"/>
    </source>
</evidence>
<organism evidence="1 2">
    <name type="scientific">Fopius arisanus</name>
    <dbReference type="NCBI Taxonomy" id="64838"/>
    <lineage>
        <taxon>Eukaryota</taxon>
        <taxon>Metazoa</taxon>
        <taxon>Ecdysozoa</taxon>
        <taxon>Arthropoda</taxon>
        <taxon>Hexapoda</taxon>
        <taxon>Insecta</taxon>
        <taxon>Pterygota</taxon>
        <taxon>Neoptera</taxon>
        <taxon>Endopterygota</taxon>
        <taxon>Hymenoptera</taxon>
        <taxon>Apocrita</taxon>
        <taxon>Ichneumonoidea</taxon>
        <taxon>Braconidae</taxon>
        <taxon>Opiinae</taxon>
        <taxon>Fopius</taxon>
    </lineage>
</organism>
<dbReference type="GeneID" id="105266762"/>
<dbReference type="AlphaFoldDB" id="A0A9R1U196"/>
<dbReference type="PANTHER" id="PTHR15681:SF1">
    <property type="entry name" value="MAD2L1-BINDING PROTEIN"/>
    <property type="match status" value="1"/>
</dbReference>
<dbReference type="InterPro" id="IPR053729">
    <property type="entry name" value="MAD2L1BP_domain_sf"/>
</dbReference>
<dbReference type="PANTHER" id="PTHR15681">
    <property type="entry name" value="MAD2L1-BINDING PROTEIN"/>
    <property type="match status" value="1"/>
</dbReference>